<dbReference type="EMBL" id="QKWP01001879">
    <property type="protein sequence ID" value="RIB06032.1"/>
    <property type="molecule type" value="Genomic_DNA"/>
</dbReference>
<dbReference type="OrthoDB" id="64767at2759"/>
<accession>A0A397U6X9</accession>
<evidence type="ECO:0000259" key="1">
    <source>
        <dbReference type="SMART" id="SM01142"/>
    </source>
</evidence>
<sequence>MPYVHLLGDHTIDFEKAPLPVTRIFIPDQSTCFNEIKCLHYTDIAIITKSVIKLNSDTAMVRDQQEPGTGILENDWTKIRDFDFQKNLKEKTKLMNRLLNFQCNICSDLAEHYRHVHAEHLLETKHERLRQFMSDQNLVLLPDYNRRIEINSADELVLTELIFENVFANYDHSEIVALLSCFIFQKRIVNEPKLIPKLEQGKQKIRDFANKVFEVQN</sequence>
<protein>
    <recommendedName>
        <fullName evidence="1">ATP-dependent RNA helicase Ski2/MTR4 C-terminal domain-containing protein</fullName>
    </recommendedName>
</protein>
<dbReference type="AlphaFoldDB" id="A0A397U6X9"/>
<evidence type="ECO:0000313" key="2">
    <source>
        <dbReference type="EMBL" id="RIB06032.1"/>
    </source>
</evidence>
<name>A0A397U6X9_9GLOM</name>
<dbReference type="InterPro" id="IPR025696">
    <property type="entry name" value="Beta-barrel_MTR4"/>
</dbReference>
<comment type="caution">
    <text evidence="2">The sequence shown here is derived from an EMBL/GenBank/DDBJ whole genome shotgun (WGS) entry which is preliminary data.</text>
</comment>
<dbReference type="SMART" id="SM01142">
    <property type="entry name" value="DSHCT"/>
    <property type="match status" value="1"/>
</dbReference>
<gene>
    <name evidence="2" type="ORF">C2G38_2218091</name>
</gene>
<dbReference type="InterPro" id="IPR012961">
    <property type="entry name" value="Ski2/MTR4_C"/>
</dbReference>
<evidence type="ECO:0000313" key="3">
    <source>
        <dbReference type="Proteomes" id="UP000266673"/>
    </source>
</evidence>
<dbReference type="Proteomes" id="UP000266673">
    <property type="component" value="Unassembled WGS sequence"/>
</dbReference>
<dbReference type="Pfam" id="PF13234">
    <property type="entry name" value="MTR4_beta-barrel"/>
    <property type="match status" value="1"/>
</dbReference>
<proteinExistence type="predicted"/>
<feature type="domain" description="ATP-dependent RNA helicase Ski2/MTR4 C-terminal" evidence="1">
    <location>
        <begin position="135"/>
        <end position="216"/>
    </location>
</feature>
<organism evidence="2 3">
    <name type="scientific">Gigaspora rosea</name>
    <dbReference type="NCBI Taxonomy" id="44941"/>
    <lineage>
        <taxon>Eukaryota</taxon>
        <taxon>Fungi</taxon>
        <taxon>Fungi incertae sedis</taxon>
        <taxon>Mucoromycota</taxon>
        <taxon>Glomeromycotina</taxon>
        <taxon>Glomeromycetes</taxon>
        <taxon>Diversisporales</taxon>
        <taxon>Gigasporaceae</taxon>
        <taxon>Gigaspora</taxon>
    </lineage>
</organism>
<keyword evidence="3" id="KW-1185">Reference proteome</keyword>
<reference evidence="2 3" key="1">
    <citation type="submission" date="2018-06" db="EMBL/GenBank/DDBJ databases">
        <title>Comparative genomics reveals the genomic features of Rhizophagus irregularis, R. cerebriforme, R. diaphanum and Gigaspora rosea, and their symbiotic lifestyle signature.</title>
        <authorList>
            <person name="Morin E."/>
            <person name="San Clemente H."/>
            <person name="Chen E.C.H."/>
            <person name="De La Providencia I."/>
            <person name="Hainaut M."/>
            <person name="Kuo A."/>
            <person name="Kohler A."/>
            <person name="Murat C."/>
            <person name="Tang N."/>
            <person name="Roy S."/>
            <person name="Loubradou J."/>
            <person name="Henrissat B."/>
            <person name="Grigoriev I.V."/>
            <person name="Corradi N."/>
            <person name="Roux C."/>
            <person name="Martin F.M."/>
        </authorList>
    </citation>
    <scope>NUCLEOTIDE SEQUENCE [LARGE SCALE GENOMIC DNA]</scope>
    <source>
        <strain evidence="2 3">DAOM 194757</strain>
    </source>
</reference>
<dbReference type="Gene3D" id="1.10.3380.30">
    <property type="match status" value="1"/>
</dbReference>
<dbReference type="STRING" id="44941.A0A397U6X9"/>
<dbReference type="Pfam" id="PF08148">
    <property type="entry name" value="DSHCT"/>
    <property type="match status" value="1"/>
</dbReference>